<dbReference type="SUPFAM" id="SSF109755">
    <property type="entry name" value="PhoU-like"/>
    <property type="match status" value="1"/>
</dbReference>
<reference evidence="2" key="1">
    <citation type="journal article" date="2014" name="Front. Microbiol.">
        <title>High frequency of phylogenetically diverse reductive dehalogenase-homologous genes in deep subseafloor sedimentary metagenomes.</title>
        <authorList>
            <person name="Kawai M."/>
            <person name="Futagami T."/>
            <person name="Toyoda A."/>
            <person name="Takaki Y."/>
            <person name="Nishi S."/>
            <person name="Hori S."/>
            <person name="Arai W."/>
            <person name="Tsubouchi T."/>
            <person name="Morono Y."/>
            <person name="Uchiyama I."/>
            <person name="Ito T."/>
            <person name="Fujiyama A."/>
            <person name="Inagaki F."/>
            <person name="Takami H."/>
        </authorList>
    </citation>
    <scope>NUCLEOTIDE SEQUENCE</scope>
    <source>
        <strain evidence="2">Expedition CK06-06</strain>
    </source>
</reference>
<dbReference type="PANTHER" id="PTHR42930">
    <property type="entry name" value="PHOSPHATE-SPECIFIC TRANSPORT SYSTEM ACCESSORY PROTEIN PHOU"/>
    <property type="match status" value="1"/>
</dbReference>
<protein>
    <recommendedName>
        <fullName evidence="1">PhoU domain-containing protein</fullName>
    </recommendedName>
</protein>
<feature type="non-terminal residue" evidence="2">
    <location>
        <position position="1"/>
    </location>
</feature>
<dbReference type="EMBL" id="BARS01020515">
    <property type="protein sequence ID" value="GAG08186.1"/>
    <property type="molecule type" value="Genomic_DNA"/>
</dbReference>
<dbReference type="InterPro" id="IPR026022">
    <property type="entry name" value="PhoU_dom"/>
</dbReference>
<accession>X0W673</accession>
<sequence>TMDPLESDVDHLMYLILRLIRQALIKPSLAIQLQLDLPDCLDIQTLVHRIERVADHLKIIANSLIWLIEKDVRIPEDTLSTLVLAAEIAFSSYDLSVKAFLSKDVSRTNEIIDKEAEIGELYTKITPLPSFGDESASSLNQVILIRESIRKISHYSADIAELTIDRTYMNR</sequence>
<dbReference type="GO" id="GO:0030643">
    <property type="term" value="P:intracellular phosphate ion homeostasis"/>
    <property type="evidence" value="ECO:0007669"/>
    <property type="project" value="InterPro"/>
</dbReference>
<dbReference type="GO" id="GO:0045936">
    <property type="term" value="P:negative regulation of phosphate metabolic process"/>
    <property type="evidence" value="ECO:0007669"/>
    <property type="project" value="InterPro"/>
</dbReference>
<organism evidence="2">
    <name type="scientific">marine sediment metagenome</name>
    <dbReference type="NCBI Taxonomy" id="412755"/>
    <lineage>
        <taxon>unclassified sequences</taxon>
        <taxon>metagenomes</taxon>
        <taxon>ecological metagenomes</taxon>
    </lineage>
</organism>
<dbReference type="InterPro" id="IPR038078">
    <property type="entry name" value="PhoU-like_sf"/>
</dbReference>
<name>X0W673_9ZZZZ</name>
<evidence type="ECO:0000259" key="1">
    <source>
        <dbReference type="Pfam" id="PF01895"/>
    </source>
</evidence>
<gene>
    <name evidence="2" type="ORF">S01H1_33069</name>
</gene>
<dbReference type="Gene3D" id="1.20.58.220">
    <property type="entry name" value="Phosphate transport system protein phou homolog 2, domain 2"/>
    <property type="match status" value="2"/>
</dbReference>
<comment type="caution">
    <text evidence="2">The sequence shown here is derived from an EMBL/GenBank/DDBJ whole genome shotgun (WGS) entry which is preliminary data.</text>
</comment>
<dbReference type="PANTHER" id="PTHR42930:SF2">
    <property type="entry name" value="PHOU DOMAIN-CONTAINING PROTEIN"/>
    <property type="match status" value="1"/>
</dbReference>
<evidence type="ECO:0000313" key="2">
    <source>
        <dbReference type="EMBL" id="GAG08186.1"/>
    </source>
</evidence>
<proteinExistence type="predicted"/>
<feature type="domain" description="PhoU" evidence="1">
    <location>
        <begin position="85"/>
        <end position="162"/>
    </location>
</feature>
<dbReference type="InterPro" id="IPR028366">
    <property type="entry name" value="PhoU"/>
</dbReference>
<dbReference type="Pfam" id="PF01895">
    <property type="entry name" value="PhoU"/>
    <property type="match status" value="1"/>
</dbReference>
<dbReference type="AlphaFoldDB" id="X0W673"/>